<accession>A0A6P3YBZ1</accession>
<dbReference type="OrthoDB" id="9949424at2759"/>
<evidence type="ECO:0000313" key="3">
    <source>
        <dbReference type="RefSeq" id="XP_014487397.1"/>
    </source>
</evidence>
<dbReference type="GeneID" id="106751122"/>
<gene>
    <name evidence="3" type="primary">LOC106751122</name>
</gene>
<evidence type="ECO:0000259" key="1">
    <source>
        <dbReference type="SMART" id="SM00225"/>
    </source>
</evidence>
<feature type="domain" description="BTB" evidence="1">
    <location>
        <begin position="168"/>
        <end position="266"/>
    </location>
</feature>
<protein>
    <submittedName>
        <fullName evidence="3">Uncharacterized protein LOC106751122</fullName>
    </submittedName>
</protein>
<dbReference type="AlphaFoldDB" id="A0A6P3YBZ1"/>
<organism evidence="2 3">
    <name type="scientific">Dinoponera quadriceps</name>
    <name type="common">South American ant</name>
    <dbReference type="NCBI Taxonomy" id="609295"/>
    <lineage>
        <taxon>Eukaryota</taxon>
        <taxon>Metazoa</taxon>
        <taxon>Ecdysozoa</taxon>
        <taxon>Arthropoda</taxon>
        <taxon>Hexapoda</taxon>
        <taxon>Insecta</taxon>
        <taxon>Pterygota</taxon>
        <taxon>Neoptera</taxon>
        <taxon>Endopterygota</taxon>
        <taxon>Hymenoptera</taxon>
        <taxon>Apocrita</taxon>
        <taxon>Aculeata</taxon>
        <taxon>Formicoidea</taxon>
        <taxon>Formicidae</taxon>
        <taxon>Ponerinae</taxon>
        <taxon>Ponerini</taxon>
        <taxon>Dinoponera</taxon>
    </lineage>
</organism>
<dbReference type="KEGG" id="dqu:106751122"/>
<dbReference type="InterPro" id="IPR011333">
    <property type="entry name" value="SKP1/BTB/POZ_sf"/>
</dbReference>
<name>A0A6P3YBZ1_DINQU</name>
<dbReference type="SUPFAM" id="SSF54695">
    <property type="entry name" value="POZ domain"/>
    <property type="match status" value="1"/>
</dbReference>
<dbReference type="RefSeq" id="XP_014487397.1">
    <property type="nucleotide sequence ID" value="XM_014631911.1"/>
</dbReference>
<proteinExistence type="predicted"/>
<reference evidence="3" key="1">
    <citation type="submission" date="2025-08" db="UniProtKB">
        <authorList>
            <consortium name="RefSeq"/>
        </authorList>
    </citation>
    <scope>IDENTIFICATION</scope>
</reference>
<dbReference type="SMART" id="SM00225">
    <property type="entry name" value="BTB"/>
    <property type="match status" value="1"/>
</dbReference>
<evidence type="ECO:0000313" key="2">
    <source>
        <dbReference type="Proteomes" id="UP000515204"/>
    </source>
</evidence>
<keyword evidence="2" id="KW-1185">Reference proteome</keyword>
<dbReference type="Gene3D" id="3.30.710.10">
    <property type="entry name" value="Potassium Channel Kv1.1, Chain A"/>
    <property type="match status" value="1"/>
</dbReference>
<dbReference type="Pfam" id="PF00651">
    <property type="entry name" value="BTB"/>
    <property type="match status" value="1"/>
</dbReference>
<dbReference type="Proteomes" id="UP000515204">
    <property type="component" value="Unplaced"/>
</dbReference>
<dbReference type="PANTHER" id="PTHR24413">
    <property type="entry name" value="SPECKLE-TYPE POZ PROTEIN"/>
    <property type="match status" value="1"/>
</dbReference>
<sequence length="343" mass="40185">MTITERVKVLALVWQIKAHCDSLKQRWYKQRNKGSLLYRCDVNFKLIIEEMSPKDTVYKYIVSTFCNTEPLLKMYHYRWVINKFWLTYDLTTSINAGTSEVPFSLHMIKNPTEGKEDKYLSDGALRVYFKFSYMQQFVHKVIQTNIIHEGEELPLYNKDFANRNDSHATVVFKADEFTFRVSKDLLCAKSGHFKALNTSILLEEIAVDEDEMLDVVEKFIVFIESDVVPNIESTSLDTLRALFLMAKKYDVKDLLIICEEYLKKFVSNCLLHKNPERILLEILLFAEEHDAKELLKFTASYITLNIKKIMENEAFSCIIQLHPKLLTRIKETEFSIQNAIHMS</sequence>
<dbReference type="Gene3D" id="1.25.40.420">
    <property type="match status" value="1"/>
</dbReference>
<dbReference type="InterPro" id="IPR000210">
    <property type="entry name" value="BTB/POZ_dom"/>
</dbReference>